<dbReference type="EMBL" id="JAWJBA010000121">
    <property type="protein sequence ID" value="MDV2686947.1"/>
    <property type="molecule type" value="Genomic_DNA"/>
</dbReference>
<protein>
    <recommendedName>
        <fullName evidence="3">Bacterial Ig-like domain-containing protein</fullName>
    </recommendedName>
</protein>
<keyword evidence="2" id="KW-1185">Reference proteome</keyword>
<dbReference type="RefSeq" id="WP_317124020.1">
    <property type="nucleotide sequence ID" value="NZ_JAWJBA010000121.1"/>
</dbReference>
<reference evidence="1 2" key="1">
    <citation type="submission" date="2023-10" db="EMBL/GenBank/DDBJ databases">
        <title>Screening of Alkalihalobacillus lindianensis BZ-TG-R113 and Its Alleviation of Salt Stress on Rapeseed Growth.</title>
        <authorList>
            <person name="Zhao B."/>
            <person name="Guo T."/>
        </authorList>
    </citation>
    <scope>NUCLEOTIDE SEQUENCE [LARGE SCALE GENOMIC DNA]</scope>
    <source>
        <strain evidence="1 2">BZ-TG-R113</strain>
    </source>
</reference>
<accession>A0ABU3XGC5</accession>
<gene>
    <name evidence="1" type="ORF">RYX56_21590</name>
</gene>
<evidence type="ECO:0008006" key="3">
    <source>
        <dbReference type="Google" id="ProtNLM"/>
    </source>
</evidence>
<feature type="non-terminal residue" evidence="1">
    <location>
        <position position="98"/>
    </location>
</feature>
<comment type="caution">
    <text evidence="1">The sequence shown here is derived from an EMBL/GenBank/DDBJ whole genome shotgun (WGS) entry which is preliminary data.</text>
</comment>
<dbReference type="InterPro" id="IPR013783">
    <property type="entry name" value="Ig-like_fold"/>
</dbReference>
<name>A0ABU3XGC5_9BACI</name>
<dbReference type="Proteomes" id="UP001287282">
    <property type="component" value="Unassembled WGS sequence"/>
</dbReference>
<evidence type="ECO:0000313" key="2">
    <source>
        <dbReference type="Proteomes" id="UP001287282"/>
    </source>
</evidence>
<sequence>MTETNVDSLKKESVKVKMTKNDTPTGLTEGKDYNVTHSGGKGQWSQYKYVIHKELFAGDGKYTIALYSEDAAGNVNENINEKKKAEISFGIDKTAPVI</sequence>
<dbReference type="Gene3D" id="2.60.40.10">
    <property type="entry name" value="Immunoglobulins"/>
    <property type="match status" value="1"/>
</dbReference>
<evidence type="ECO:0000313" key="1">
    <source>
        <dbReference type="EMBL" id="MDV2686947.1"/>
    </source>
</evidence>
<organism evidence="1 2">
    <name type="scientific">Alkalihalophilus lindianensis</name>
    <dbReference type="NCBI Taxonomy" id="1630542"/>
    <lineage>
        <taxon>Bacteria</taxon>
        <taxon>Bacillati</taxon>
        <taxon>Bacillota</taxon>
        <taxon>Bacilli</taxon>
        <taxon>Bacillales</taxon>
        <taxon>Bacillaceae</taxon>
        <taxon>Alkalihalophilus</taxon>
    </lineage>
</organism>
<proteinExistence type="predicted"/>